<proteinExistence type="predicted"/>
<evidence type="ECO:0000313" key="3">
    <source>
        <dbReference type="Proteomes" id="UP001597083"/>
    </source>
</evidence>
<evidence type="ECO:0000256" key="1">
    <source>
        <dbReference type="SAM" id="Phobius"/>
    </source>
</evidence>
<dbReference type="Proteomes" id="UP001597083">
    <property type="component" value="Unassembled WGS sequence"/>
</dbReference>
<protein>
    <submittedName>
        <fullName evidence="2">Uncharacterized protein</fullName>
    </submittedName>
</protein>
<gene>
    <name evidence="2" type="ORF">ACFQ07_25160</name>
</gene>
<feature type="non-terminal residue" evidence="2">
    <location>
        <position position="1"/>
    </location>
</feature>
<keyword evidence="3" id="KW-1185">Reference proteome</keyword>
<feature type="transmembrane region" description="Helical" evidence="1">
    <location>
        <begin position="21"/>
        <end position="37"/>
    </location>
</feature>
<reference evidence="3" key="1">
    <citation type="journal article" date="2019" name="Int. J. Syst. Evol. Microbiol.">
        <title>The Global Catalogue of Microorganisms (GCM) 10K type strain sequencing project: providing services to taxonomists for standard genome sequencing and annotation.</title>
        <authorList>
            <consortium name="The Broad Institute Genomics Platform"/>
            <consortium name="The Broad Institute Genome Sequencing Center for Infectious Disease"/>
            <person name="Wu L."/>
            <person name="Ma J."/>
        </authorList>
    </citation>
    <scope>NUCLEOTIDE SEQUENCE [LARGE SCALE GENOMIC DNA]</scope>
    <source>
        <strain evidence="3">JCM 31696</strain>
    </source>
</reference>
<name>A0ABW3CNR1_9ACTN</name>
<evidence type="ECO:0000313" key="2">
    <source>
        <dbReference type="EMBL" id="MFD0855555.1"/>
    </source>
</evidence>
<dbReference type="EMBL" id="JBHTIR010003656">
    <property type="protein sequence ID" value="MFD0855555.1"/>
    <property type="molecule type" value="Genomic_DNA"/>
</dbReference>
<sequence>PAAALDAPPAPPKRRMYASPYLLLLCVFLPVAFLLLRDDGGETETSLSTVLGALTGAAVVILGFVAVMVYRGRKAGRD</sequence>
<feature type="transmembrane region" description="Helical" evidence="1">
    <location>
        <begin position="49"/>
        <end position="70"/>
    </location>
</feature>
<organism evidence="2 3">
    <name type="scientific">Actinomadura adrarensis</name>
    <dbReference type="NCBI Taxonomy" id="1819600"/>
    <lineage>
        <taxon>Bacteria</taxon>
        <taxon>Bacillati</taxon>
        <taxon>Actinomycetota</taxon>
        <taxon>Actinomycetes</taxon>
        <taxon>Streptosporangiales</taxon>
        <taxon>Thermomonosporaceae</taxon>
        <taxon>Actinomadura</taxon>
    </lineage>
</organism>
<comment type="caution">
    <text evidence="2">The sequence shown here is derived from an EMBL/GenBank/DDBJ whole genome shotgun (WGS) entry which is preliminary data.</text>
</comment>
<keyword evidence="1" id="KW-1133">Transmembrane helix</keyword>
<keyword evidence="1" id="KW-0472">Membrane</keyword>
<accession>A0ABW3CNR1</accession>
<keyword evidence="1" id="KW-0812">Transmembrane</keyword>